<dbReference type="Proteomes" id="UP001501510">
    <property type="component" value="Unassembled WGS sequence"/>
</dbReference>
<keyword evidence="3" id="KW-1185">Reference proteome</keyword>
<name>A0ABP3UHD0_9CLOT</name>
<keyword evidence="1" id="KW-0812">Transmembrane</keyword>
<dbReference type="EMBL" id="BAAACG010000001">
    <property type="protein sequence ID" value="GAA0731948.1"/>
    <property type="molecule type" value="Genomic_DNA"/>
</dbReference>
<reference evidence="3" key="1">
    <citation type="journal article" date="2019" name="Int. J. Syst. Evol. Microbiol.">
        <title>The Global Catalogue of Microorganisms (GCM) 10K type strain sequencing project: providing services to taxonomists for standard genome sequencing and annotation.</title>
        <authorList>
            <consortium name="The Broad Institute Genomics Platform"/>
            <consortium name="The Broad Institute Genome Sequencing Center for Infectious Disease"/>
            <person name="Wu L."/>
            <person name="Ma J."/>
        </authorList>
    </citation>
    <scope>NUCLEOTIDE SEQUENCE [LARGE SCALE GENOMIC DNA]</scope>
    <source>
        <strain evidence="3">JCM 1407</strain>
    </source>
</reference>
<gene>
    <name evidence="2" type="ORF">GCM10008906_00990</name>
</gene>
<keyword evidence="1" id="KW-0472">Membrane</keyword>
<proteinExistence type="predicted"/>
<accession>A0ABP3UHD0</accession>
<keyword evidence="1" id="KW-1133">Transmembrane helix</keyword>
<organism evidence="2 3">
    <name type="scientific">Clostridium oceanicum</name>
    <dbReference type="NCBI Taxonomy" id="1543"/>
    <lineage>
        <taxon>Bacteria</taxon>
        <taxon>Bacillati</taxon>
        <taxon>Bacillota</taxon>
        <taxon>Clostridia</taxon>
        <taxon>Eubacteriales</taxon>
        <taxon>Clostridiaceae</taxon>
        <taxon>Clostridium</taxon>
    </lineage>
</organism>
<evidence type="ECO:0000313" key="3">
    <source>
        <dbReference type="Proteomes" id="UP001501510"/>
    </source>
</evidence>
<feature type="transmembrane region" description="Helical" evidence="1">
    <location>
        <begin position="20"/>
        <end position="38"/>
    </location>
</feature>
<evidence type="ECO:0000313" key="2">
    <source>
        <dbReference type="EMBL" id="GAA0731948.1"/>
    </source>
</evidence>
<dbReference type="Pfam" id="PF14286">
    <property type="entry name" value="DHHW"/>
    <property type="match status" value="1"/>
</dbReference>
<evidence type="ECO:0000256" key="1">
    <source>
        <dbReference type="SAM" id="Phobius"/>
    </source>
</evidence>
<dbReference type="InterPro" id="IPR025945">
    <property type="entry name" value="DHHW"/>
</dbReference>
<protein>
    <recommendedName>
        <fullName evidence="4">AlgX/AlgJ SGNH hydrolase-like domain-containing protein</fullName>
    </recommendedName>
</protein>
<evidence type="ECO:0008006" key="4">
    <source>
        <dbReference type="Google" id="ProtNLM"/>
    </source>
</evidence>
<dbReference type="RefSeq" id="WP_343757735.1">
    <property type="nucleotide sequence ID" value="NZ_BAAACG010000001.1"/>
</dbReference>
<comment type="caution">
    <text evidence="2">The sequence shown here is derived from an EMBL/GenBank/DDBJ whole genome shotgun (WGS) entry which is preliminary data.</text>
</comment>
<sequence>MNLNYKRNNQKKFNTLYKRLLALIFIFFIFIVLILNILTKDKSFSESENRNLKTKPKFSIEKLLYNNFTKKYEQYISDQFIFRNFFVNIKSSVEKLIGKKENNNVYICDDKYLISKFNKPNKEDINEKLKAINTFIKVNSKLSNYIMIVPTKIKTLEDKLPFFAPSYDQLKYINNFYSSLDKNVKKINVFDILNNNKNKYIYYKTDHHWTTEGAYLAYLEFCKTAKLTPKLSKDYNIDTVSNSFYGTLYSKSGIKSVSPDKINVYIPKKEDNVIVNYIEEKKKSVSLYNSKRLNTKDKYSLFTDGNHPLIKINTSSESDKNILIIKDSYANSIVPFLTTNYKNILVVDLRYYANKIQDLIKDNNITDTLILYNANTFFEDESILDISEYDTD</sequence>